<comment type="caution">
    <text evidence="1">The sequence shown here is derived from an EMBL/GenBank/DDBJ whole genome shotgun (WGS) entry which is preliminary data.</text>
</comment>
<organism evidence="1 2">
    <name type="scientific">Homoserinibacter gongjuensis</name>
    <dbReference type="NCBI Taxonomy" id="1162968"/>
    <lineage>
        <taxon>Bacteria</taxon>
        <taxon>Bacillati</taxon>
        <taxon>Actinomycetota</taxon>
        <taxon>Actinomycetes</taxon>
        <taxon>Micrococcales</taxon>
        <taxon>Microbacteriaceae</taxon>
        <taxon>Homoserinibacter</taxon>
    </lineage>
</organism>
<proteinExistence type="predicted"/>
<keyword evidence="2" id="KW-1185">Reference proteome</keyword>
<evidence type="ECO:0000313" key="1">
    <source>
        <dbReference type="EMBL" id="GMA90738.1"/>
    </source>
</evidence>
<reference evidence="2" key="1">
    <citation type="journal article" date="2019" name="Int. J. Syst. Evol. Microbiol.">
        <title>The Global Catalogue of Microorganisms (GCM) 10K type strain sequencing project: providing services to taxonomists for standard genome sequencing and annotation.</title>
        <authorList>
            <consortium name="The Broad Institute Genomics Platform"/>
            <consortium name="The Broad Institute Genome Sequencing Center for Infectious Disease"/>
            <person name="Wu L."/>
            <person name="Ma J."/>
        </authorList>
    </citation>
    <scope>NUCLEOTIDE SEQUENCE [LARGE SCALE GENOMIC DNA]</scope>
    <source>
        <strain evidence="2">NBRC 108755</strain>
    </source>
</reference>
<name>A0ABQ6JTL0_9MICO</name>
<evidence type="ECO:0000313" key="2">
    <source>
        <dbReference type="Proteomes" id="UP001157069"/>
    </source>
</evidence>
<dbReference type="EMBL" id="BSVA01000001">
    <property type="protein sequence ID" value="GMA90738.1"/>
    <property type="molecule type" value="Genomic_DNA"/>
</dbReference>
<dbReference type="RefSeq" id="WP_284298647.1">
    <property type="nucleotide sequence ID" value="NZ_BSVA01000001.1"/>
</dbReference>
<sequence>MREPLPTAAEIEQHLELAARGVAPAHLDDVRWESLILAVARRGVVTAGDRRAASRLLAELAAELDAEEELEV</sequence>
<protein>
    <submittedName>
        <fullName evidence="1">Uncharacterized protein</fullName>
    </submittedName>
</protein>
<dbReference type="Proteomes" id="UP001157069">
    <property type="component" value="Unassembled WGS sequence"/>
</dbReference>
<accession>A0ABQ6JTL0</accession>
<gene>
    <name evidence="1" type="ORF">GCM10025869_12670</name>
</gene>